<feature type="domain" description="Helicase ATP-binding" evidence="8">
    <location>
        <begin position="32"/>
        <end position="203"/>
    </location>
</feature>
<dbReference type="SMART" id="SM00487">
    <property type="entry name" value="DEXDc"/>
    <property type="match status" value="1"/>
</dbReference>
<dbReference type="InterPro" id="IPR050079">
    <property type="entry name" value="DEAD_box_RNA_helicase"/>
</dbReference>
<dbReference type="EMBL" id="CP053452">
    <property type="protein sequence ID" value="QJW96878.1"/>
    <property type="molecule type" value="Genomic_DNA"/>
</dbReference>
<dbReference type="PANTHER" id="PTHR47959:SF13">
    <property type="entry name" value="ATP-DEPENDENT RNA HELICASE RHLE"/>
    <property type="match status" value="1"/>
</dbReference>
<dbReference type="CDD" id="cd18787">
    <property type="entry name" value="SF2_C_DEAD"/>
    <property type="match status" value="1"/>
</dbReference>
<dbReference type="InterPro" id="IPR014001">
    <property type="entry name" value="Helicase_ATP-bd"/>
</dbReference>
<organism evidence="11 12">
    <name type="scientific">Frigoriglobus tundricola</name>
    <dbReference type="NCBI Taxonomy" id="2774151"/>
    <lineage>
        <taxon>Bacteria</taxon>
        <taxon>Pseudomonadati</taxon>
        <taxon>Planctomycetota</taxon>
        <taxon>Planctomycetia</taxon>
        <taxon>Gemmatales</taxon>
        <taxon>Gemmataceae</taxon>
        <taxon>Frigoriglobus</taxon>
    </lineage>
</organism>
<feature type="short sequence motif" description="Q motif" evidence="6">
    <location>
        <begin position="1"/>
        <end position="29"/>
    </location>
</feature>
<evidence type="ECO:0000313" key="11">
    <source>
        <dbReference type="EMBL" id="QJW96878.1"/>
    </source>
</evidence>
<protein>
    <submittedName>
        <fullName evidence="11">ATP-dependent RNA helicase RhlE</fullName>
        <ecNumber evidence="11">3.6.4.13</ecNumber>
    </submittedName>
</protein>
<dbReference type="KEGG" id="ftj:FTUN_4438"/>
<dbReference type="InterPro" id="IPR011545">
    <property type="entry name" value="DEAD/DEAH_box_helicase_dom"/>
</dbReference>
<evidence type="ECO:0000256" key="7">
    <source>
        <dbReference type="SAM" id="MobiDB-lite"/>
    </source>
</evidence>
<evidence type="ECO:0000256" key="6">
    <source>
        <dbReference type="PROSITE-ProRule" id="PRU00552"/>
    </source>
</evidence>
<evidence type="ECO:0000256" key="4">
    <source>
        <dbReference type="ARBA" id="ARBA00022840"/>
    </source>
</evidence>
<dbReference type="EC" id="3.6.4.13" evidence="11"/>
<evidence type="ECO:0000313" key="12">
    <source>
        <dbReference type="Proteomes" id="UP000503447"/>
    </source>
</evidence>
<dbReference type="RefSeq" id="WP_227254972.1">
    <property type="nucleotide sequence ID" value="NZ_CP053452.2"/>
</dbReference>
<dbReference type="SMART" id="SM00490">
    <property type="entry name" value="HELICc"/>
    <property type="match status" value="1"/>
</dbReference>
<evidence type="ECO:0000256" key="2">
    <source>
        <dbReference type="ARBA" id="ARBA00022801"/>
    </source>
</evidence>
<dbReference type="CDD" id="cd00268">
    <property type="entry name" value="DEADc"/>
    <property type="match status" value="1"/>
</dbReference>
<dbReference type="Pfam" id="PF00271">
    <property type="entry name" value="Helicase_C"/>
    <property type="match status" value="1"/>
</dbReference>
<accession>A0A6M5YS98</accession>
<keyword evidence="3 11" id="KW-0347">Helicase</keyword>
<evidence type="ECO:0000256" key="3">
    <source>
        <dbReference type="ARBA" id="ARBA00022806"/>
    </source>
</evidence>
<evidence type="ECO:0000259" key="10">
    <source>
        <dbReference type="PROSITE" id="PS51195"/>
    </source>
</evidence>
<dbReference type="InterPro" id="IPR014014">
    <property type="entry name" value="RNA_helicase_DEAD_Q_motif"/>
</dbReference>
<keyword evidence="4" id="KW-0067">ATP-binding</keyword>
<dbReference type="GO" id="GO:0005829">
    <property type="term" value="C:cytosol"/>
    <property type="evidence" value="ECO:0007669"/>
    <property type="project" value="TreeGrafter"/>
</dbReference>
<feature type="domain" description="Helicase C-terminal" evidence="9">
    <location>
        <begin position="230"/>
        <end position="374"/>
    </location>
</feature>
<dbReference type="Proteomes" id="UP000503447">
    <property type="component" value="Chromosome"/>
</dbReference>
<evidence type="ECO:0000256" key="5">
    <source>
        <dbReference type="ARBA" id="ARBA00038437"/>
    </source>
</evidence>
<dbReference type="GO" id="GO:0003724">
    <property type="term" value="F:RNA helicase activity"/>
    <property type="evidence" value="ECO:0007669"/>
    <property type="project" value="UniProtKB-EC"/>
</dbReference>
<dbReference type="PROSITE" id="PS51192">
    <property type="entry name" value="HELICASE_ATP_BIND_1"/>
    <property type="match status" value="1"/>
</dbReference>
<dbReference type="InterPro" id="IPR044742">
    <property type="entry name" value="DEAD/DEAH_RhlB"/>
</dbReference>
<dbReference type="InterPro" id="IPR001650">
    <property type="entry name" value="Helicase_C-like"/>
</dbReference>
<dbReference type="GO" id="GO:0016787">
    <property type="term" value="F:hydrolase activity"/>
    <property type="evidence" value="ECO:0007669"/>
    <property type="project" value="UniProtKB-KW"/>
</dbReference>
<dbReference type="Pfam" id="PF00270">
    <property type="entry name" value="DEAD"/>
    <property type="match status" value="1"/>
</dbReference>
<dbReference type="GO" id="GO:0005524">
    <property type="term" value="F:ATP binding"/>
    <property type="evidence" value="ECO:0007669"/>
    <property type="project" value="UniProtKB-KW"/>
</dbReference>
<comment type="similarity">
    <text evidence="5">Belongs to the DEAD box helicase family.</text>
</comment>
<evidence type="ECO:0000256" key="1">
    <source>
        <dbReference type="ARBA" id="ARBA00022741"/>
    </source>
</evidence>
<feature type="domain" description="DEAD-box RNA helicase Q" evidence="10">
    <location>
        <begin position="1"/>
        <end position="29"/>
    </location>
</feature>
<keyword evidence="12" id="KW-1185">Reference proteome</keyword>
<evidence type="ECO:0000259" key="8">
    <source>
        <dbReference type="PROSITE" id="PS51192"/>
    </source>
</evidence>
<dbReference type="InterPro" id="IPR027417">
    <property type="entry name" value="P-loop_NTPase"/>
</dbReference>
<keyword evidence="1" id="KW-0547">Nucleotide-binding</keyword>
<sequence>MPFKTLGLHPSLVRATQDLGYTEPTPVQAGAIPPALTGRDVIATAQTGTGKTAGFLLPVLHRLIDQPRGAVRALVVSPTRELAEQIDDVCRGLAKHTRVQSALVVGGRPIGAQERALRAGADIVIATPGRLLDHIQRGTARLDKATTLVLDEADSMFDMGFLPDVRRIIARMPARSHTLFFSATMPPVIAKLAHELLRDPATVQIGRRSSTAVGITQAAYPVPTHLKTALLRHMLGETEMPSVLVFTRTKHNAKKLARVLTADGFSVAELHSNRTPPQRAKAMEGFRRGDFQIMVATNIAARGLDVDHITHVISTDVPDVPEDYVHRIGRTGRAGATGDAFILVAREEEGALARIERQVGQRLPRITLPDFDYTAAAPPKPPGGADKNRGGGRAPRAGPGARAGAGEAGTRRPAGAAERRPPRTKRGRSAVVMKGSYGTLGYSFRPVVPCRSGHRRYPIRWLARSLRPRLLPVVTRGYHTGSWPERVEPSGAFQVRQSP</sequence>
<dbReference type="PANTHER" id="PTHR47959">
    <property type="entry name" value="ATP-DEPENDENT RNA HELICASE RHLE-RELATED"/>
    <property type="match status" value="1"/>
</dbReference>
<keyword evidence="2 11" id="KW-0378">Hydrolase</keyword>
<name>A0A6M5YS98_9BACT</name>
<gene>
    <name evidence="11" type="ORF">FTUN_4438</name>
</gene>
<dbReference type="AlphaFoldDB" id="A0A6M5YS98"/>
<dbReference type="PROSITE" id="PS51194">
    <property type="entry name" value="HELICASE_CTER"/>
    <property type="match status" value="1"/>
</dbReference>
<dbReference type="GO" id="GO:0003676">
    <property type="term" value="F:nucleic acid binding"/>
    <property type="evidence" value="ECO:0007669"/>
    <property type="project" value="InterPro"/>
</dbReference>
<dbReference type="PROSITE" id="PS51195">
    <property type="entry name" value="Q_MOTIF"/>
    <property type="match status" value="1"/>
</dbReference>
<dbReference type="Gene3D" id="3.40.50.300">
    <property type="entry name" value="P-loop containing nucleotide triphosphate hydrolases"/>
    <property type="match status" value="2"/>
</dbReference>
<proteinExistence type="inferred from homology"/>
<evidence type="ECO:0000259" key="9">
    <source>
        <dbReference type="PROSITE" id="PS51194"/>
    </source>
</evidence>
<feature type="region of interest" description="Disordered" evidence="7">
    <location>
        <begin position="370"/>
        <end position="429"/>
    </location>
</feature>
<dbReference type="SUPFAM" id="SSF52540">
    <property type="entry name" value="P-loop containing nucleoside triphosphate hydrolases"/>
    <property type="match status" value="2"/>
</dbReference>
<reference evidence="12" key="1">
    <citation type="submission" date="2020-05" db="EMBL/GenBank/DDBJ databases">
        <title>Frigoriglobus tundricola gen. nov., sp. nov., a psychrotolerant cellulolytic planctomycete of the family Gemmataceae with two divergent copies of 16S rRNA gene.</title>
        <authorList>
            <person name="Kulichevskaya I.S."/>
            <person name="Ivanova A.A."/>
            <person name="Naumoff D.G."/>
            <person name="Beletsky A.V."/>
            <person name="Rijpstra W.I.C."/>
            <person name="Sinninghe Damste J.S."/>
            <person name="Mardanov A.V."/>
            <person name="Ravin N.V."/>
            <person name="Dedysh S.N."/>
        </authorList>
    </citation>
    <scope>NUCLEOTIDE SEQUENCE [LARGE SCALE GENOMIC DNA]</scope>
    <source>
        <strain evidence="12">PL17</strain>
    </source>
</reference>